<dbReference type="Pfam" id="PF00300">
    <property type="entry name" value="His_Phos_1"/>
    <property type="match status" value="1"/>
</dbReference>
<gene>
    <name evidence="2" type="ORF">SAMN05216562_3376</name>
</gene>
<dbReference type="OrthoDB" id="280692at2"/>
<dbReference type="SMART" id="SM00855">
    <property type="entry name" value="PGAM"/>
    <property type="match status" value="1"/>
</dbReference>
<evidence type="ECO:0000313" key="3">
    <source>
        <dbReference type="Proteomes" id="UP000198658"/>
    </source>
</evidence>
<dbReference type="CDD" id="cd07067">
    <property type="entry name" value="HP_PGM_like"/>
    <property type="match status" value="1"/>
</dbReference>
<keyword evidence="1" id="KW-0378">Hydrolase</keyword>
<dbReference type="Gene3D" id="3.40.50.1240">
    <property type="entry name" value="Phosphoglycerate mutase-like"/>
    <property type="match status" value="1"/>
</dbReference>
<accession>A0A1H4BNT0</accession>
<dbReference type="AlphaFoldDB" id="A0A1H4BNT0"/>
<dbReference type="PANTHER" id="PTHR20935">
    <property type="entry name" value="PHOSPHOGLYCERATE MUTASE-RELATED"/>
    <property type="match status" value="1"/>
</dbReference>
<dbReference type="GO" id="GO:0016787">
    <property type="term" value="F:hydrolase activity"/>
    <property type="evidence" value="ECO:0007669"/>
    <property type="project" value="UniProtKB-KW"/>
</dbReference>
<proteinExistence type="predicted"/>
<evidence type="ECO:0000313" key="2">
    <source>
        <dbReference type="EMBL" id="SEA49825.1"/>
    </source>
</evidence>
<organism evidence="2 3">
    <name type="scientific">Microbulbifer marinus</name>
    <dbReference type="NCBI Taxonomy" id="658218"/>
    <lineage>
        <taxon>Bacteria</taxon>
        <taxon>Pseudomonadati</taxon>
        <taxon>Pseudomonadota</taxon>
        <taxon>Gammaproteobacteria</taxon>
        <taxon>Cellvibrionales</taxon>
        <taxon>Microbulbiferaceae</taxon>
        <taxon>Microbulbifer</taxon>
    </lineage>
</organism>
<dbReference type="InterPro" id="IPR051021">
    <property type="entry name" value="Mito_Ser/Thr_phosphatase"/>
</dbReference>
<reference evidence="3" key="1">
    <citation type="submission" date="2016-10" db="EMBL/GenBank/DDBJ databases">
        <authorList>
            <person name="Varghese N."/>
            <person name="Submissions S."/>
        </authorList>
    </citation>
    <scope>NUCLEOTIDE SEQUENCE [LARGE SCALE GENOMIC DNA]</scope>
    <source>
        <strain evidence="3">CGMCC 1.10657</strain>
    </source>
</reference>
<dbReference type="Proteomes" id="UP000198658">
    <property type="component" value="Unassembled WGS sequence"/>
</dbReference>
<dbReference type="STRING" id="658218.SAMN05216562_3376"/>
<dbReference type="PANTHER" id="PTHR20935:SF0">
    <property type="entry name" value="SERINE_THREONINE-PROTEIN PHOSPHATASE PGAM5, MITOCHONDRIAL"/>
    <property type="match status" value="1"/>
</dbReference>
<evidence type="ECO:0000256" key="1">
    <source>
        <dbReference type="ARBA" id="ARBA00022801"/>
    </source>
</evidence>
<name>A0A1H4BNT0_9GAMM</name>
<protein>
    <submittedName>
        <fullName evidence="2">Broad specificity phosphatase PhoE</fullName>
    </submittedName>
</protein>
<keyword evidence="3" id="KW-1185">Reference proteome</keyword>
<dbReference type="RefSeq" id="WP_091391215.1">
    <property type="nucleotide sequence ID" value="NZ_FNQO01000007.1"/>
</dbReference>
<dbReference type="EMBL" id="FNQO01000007">
    <property type="protein sequence ID" value="SEA49825.1"/>
    <property type="molecule type" value="Genomic_DNA"/>
</dbReference>
<dbReference type="InterPro" id="IPR029033">
    <property type="entry name" value="His_PPase_superfam"/>
</dbReference>
<sequence>MAELYLVRHGQASFGSPNYDQLSELGFQQCRWLGEYFRQRDITFDRVICGEMVRHHQTAETICAALEQPPQLETHVGFNEFDFKALLQRFGDAHPDQAVDDWGDLRQVYRCLRAAMLAWAEDRLPPCDSQESWHEFRQRVAEALDFARRGGRTLVSTSGGAISMALSQLMGFGAETLVNLNMQSRNAAITHCFYTASETYVTGFNQVPHLDTPERLQSITHS</sequence>
<dbReference type="SUPFAM" id="SSF53254">
    <property type="entry name" value="Phosphoglycerate mutase-like"/>
    <property type="match status" value="1"/>
</dbReference>
<dbReference type="InterPro" id="IPR013078">
    <property type="entry name" value="His_Pase_superF_clade-1"/>
</dbReference>